<gene>
    <name evidence="2" type="ORF">H7313_08020</name>
</gene>
<dbReference type="Proteomes" id="UP000587396">
    <property type="component" value="Unassembled WGS sequence"/>
</dbReference>
<dbReference type="InterPro" id="IPR006311">
    <property type="entry name" value="TAT_signal"/>
</dbReference>
<dbReference type="RefSeq" id="WP_185905153.1">
    <property type="nucleotide sequence ID" value="NZ_JACMSE010000005.1"/>
</dbReference>
<protein>
    <recommendedName>
        <fullName evidence="4">WxL domain-containing protein</fullName>
    </recommendedName>
</protein>
<keyword evidence="3" id="KW-1185">Reference proteome</keyword>
<name>A0A842JAW3_9ACTN</name>
<dbReference type="EMBL" id="JACMSE010000005">
    <property type="protein sequence ID" value="MBC2889292.1"/>
    <property type="molecule type" value="Genomic_DNA"/>
</dbReference>
<feature type="chain" id="PRO_5032825889" description="WxL domain-containing protein" evidence="1">
    <location>
        <begin position="32"/>
        <end position="206"/>
    </location>
</feature>
<keyword evidence="1" id="KW-0732">Signal</keyword>
<accession>A0A842JAW3</accession>
<organism evidence="2 3">
    <name type="scientific">Gordonibacter massiliensis</name>
    <name type="common">ex Traore et al. 2017</name>
    <dbReference type="NCBI Taxonomy" id="1841863"/>
    <lineage>
        <taxon>Bacteria</taxon>
        <taxon>Bacillati</taxon>
        <taxon>Actinomycetota</taxon>
        <taxon>Coriobacteriia</taxon>
        <taxon>Eggerthellales</taxon>
        <taxon>Eggerthellaceae</taxon>
        <taxon>Gordonibacter</taxon>
    </lineage>
</organism>
<reference evidence="2 3" key="1">
    <citation type="submission" date="2020-08" db="EMBL/GenBank/DDBJ databases">
        <authorList>
            <person name="Liu C."/>
            <person name="Sun Q."/>
        </authorList>
    </citation>
    <scope>NUCLEOTIDE SEQUENCE [LARGE SCALE GENOMIC DNA]</scope>
    <source>
        <strain evidence="2 3">N22</strain>
    </source>
</reference>
<evidence type="ECO:0000313" key="3">
    <source>
        <dbReference type="Proteomes" id="UP000587396"/>
    </source>
</evidence>
<evidence type="ECO:0000313" key="2">
    <source>
        <dbReference type="EMBL" id="MBC2889292.1"/>
    </source>
</evidence>
<dbReference type="PROSITE" id="PS51318">
    <property type="entry name" value="TAT"/>
    <property type="match status" value="1"/>
</dbReference>
<evidence type="ECO:0008006" key="4">
    <source>
        <dbReference type="Google" id="ProtNLM"/>
    </source>
</evidence>
<feature type="signal peptide" evidence="1">
    <location>
        <begin position="1"/>
        <end position="31"/>
    </location>
</feature>
<proteinExistence type="predicted"/>
<evidence type="ECO:0000256" key="1">
    <source>
        <dbReference type="SAM" id="SignalP"/>
    </source>
</evidence>
<sequence length="206" mass="20655">MSTTKRTTLKTACALALSGALALALAPAAFAATTAPSPTVDSNGTAFSDNKADTKVSVATDATQLSAEVPLNMKIVAKPAGGELAAGQVPTTYAIKNTSSLDIYVTDVTAEAGANWTYADSSADASLNSAPSGKTGVIHLGLTPASGTLLEVEKTASATHPNWEIAATTSKTIAVSGKTSPLSKQTGDDGELAATLHYTIAATEAK</sequence>
<comment type="caution">
    <text evidence="2">The sequence shown here is derived from an EMBL/GenBank/DDBJ whole genome shotgun (WGS) entry which is preliminary data.</text>
</comment>
<dbReference type="AlphaFoldDB" id="A0A842JAW3"/>